<dbReference type="STRING" id="1121290.CLAOCE_15790"/>
<dbReference type="GO" id="GO:0030272">
    <property type="term" value="F:5-formyltetrahydrofolate cyclo-ligase activity"/>
    <property type="evidence" value="ECO:0007669"/>
    <property type="project" value="UniProtKB-EC"/>
</dbReference>
<dbReference type="Proteomes" id="UP000175744">
    <property type="component" value="Unassembled WGS sequence"/>
</dbReference>
<protein>
    <recommendedName>
        <fullName evidence="5">5-formyltetrahydrofolate cyclo-ligase</fullName>
        <ecNumber evidence="5">6.3.3.2</ecNumber>
    </recommendedName>
</protein>
<comment type="catalytic activity">
    <reaction evidence="5">
        <text>(6S)-5-formyl-5,6,7,8-tetrahydrofolate + ATP = (6R)-5,10-methenyltetrahydrofolate + ADP + phosphate</text>
        <dbReference type="Rhea" id="RHEA:10488"/>
        <dbReference type="ChEBI" id="CHEBI:30616"/>
        <dbReference type="ChEBI" id="CHEBI:43474"/>
        <dbReference type="ChEBI" id="CHEBI:57455"/>
        <dbReference type="ChEBI" id="CHEBI:57457"/>
        <dbReference type="ChEBI" id="CHEBI:456216"/>
        <dbReference type="EC" id="6.3.3.2"/>
    </reaction>
</comment>
<keyword evidence="2 4" id="KW-0547">Nucleotide-binding</keyword>
<dbReference type="InterPro" id="IPR002698">
    <property type="entry name" value="FTHF_cligase"/>
</dbReference>
<keyword evidence="5" id="KW-0479">Metal-binding</keyword>
<gene>
    <name evidence="6" type="ORF">CLOACE_15790</name>
</gene>
<accession>A0A1E8EXN2</accession>
<dbReference type="OrthoDB" id="9801938at2"/>
<comment type="similarity">
    <text evidence="1 5">Belongs to the 5-formyltetrahydrofolate cyclo-ligase family.</text>
</comment>
<keyword evidence="7" id="KW-1185">Reference proteome</keyword>
<dbReference type="PATRIC" id="fig|1121290.3.peg.1566"/>
<dbReference type="EC" id="6.3.3.2" evidence="5"/>
<evidence type="ECO:0000256" key="5">
    <source>
        <dbReference type="RuleBase" id="RU361279"/>
    </source>
</evidence>
<keyword evidence="5" id="KW-0460">Magnesium</keyword>
<keyword evidence="6" id="KW-0436">Ligase</keyword>
<evidence type="ECO:0000313" key="6">
    <source>
        <dbReference type="EMBL" id="OFI05573.1"/>
    </source>
</evidence>
<dbReference type="GO" id="GO:0009396">
    <property type="term" value="P:folic acid-containing compound biosynthetic process"/>
    <property type="evidence" value="ECO:0007669"/>
    <property type="project" value="TreeGrafter"/>
</dbReference>
<dbReference type="GO" id="GO:0046872">
    <property type="term" value="F:metal ion binding"/>
    <property type="evidence" value="ECO:0007669"/>
    <property type="project" value="UniProtKB-KW"/>
</dbReference>
<dbReference type="AlphaFoldDB" id="A0A1E8EXN2"/>
<dbReference type="PANTHER" id="PTHR23407">
    <property type="entry name" value="ATPASE INHIBITOR/5-FORMYLTETRAHYDROFOLATE CYCLO-LIGASE"/>
    <property type="match status" value="1"/>
</dbReference>
<evidence type="ECO:0000256" key="2">
    <source>
        <dbReference type="ARBA" id="ARBA00022741"/>
    </source>
</evidence>
<dbReference type="NCBIfam" id="TIGR02727">
    <property type="entry name" value="MTHFS_bact"/>
    <property type="match status" value="1"/>
</dbReference>
<name>A0A1E8EXN2_9CLOT</name>
<dbReference type="RefSeq" id="WP_070110555.1">
    <property type="nucleotide sequence ID" value="NZ_LZFO01000023.1"/>
</dbReference>
<dbReference type="Pfam" id="PF01812">
    <property type="entry name" value="5-FTHF_cyc-lig"/>
    <property type="match status" value="1"/>
</dbReference>
<comment type="cofactor">
    <cofactor evidence="5">
        <name>Mg(2+)</name>
        <dbReference type="ChEBI" id="CHEBI:18420"/>
    </cofactor>
</comment>
<dbReference type="Gene3D" id="3.40.50.10420">
    <property type="entry name" value="NagB/RpiA/CoA transferase-like"/>
    <property type="match status" value="1"/>
</dbReference>
<organism evidence="6 7">
    <name type="scientific">Clostridium acetireducens DSM 10703</name>
    <dbReference type="NCBI Taxonomy" id="1121290"/>
    <lineage>
        <taxon>Bacteria</taxon>
        <taxon>Bacillati</taxon>
        <taxon>Bacillota</taxon>
        <taxon>Clostridia</taxon>
        <taxon>Eubacteriales</taxon>
        <taxon>Clostridiaceae</taxon>
        <taxon>Clostridium</taxon>
    </lineage>
</organism>
<dbReference type="PANTHER" id="PTHR23407:SF1">
    <property type="entry name" value="5-FORMYLTETRAHYDROFOLATE CYCLO-LIGASE"/>
    <property type="match status" value="1"/>
</dbReference>
<reference evidence="6 7" key="1">
    <citation type="submission" date="2016-06" db="EMBL/GenBank/DDBJ databases">
        <title>Genome sequence of Clostridium acetireducens DSM 10703.</title>
        <authorList>
            <person name="Poehlein A."/>
            <person name="Fluechter S."/>
            <person name="Duerre P."/>
            <person name="Daniel R."/>
        </authorList>
    </citation>
    <scope>NUCLEOTIDE SEQUENCE [LARGE SCALE GENOMIC DNA]</scope>
    <source>
        <strain evidence="6 7">DSM 10703</strain>
    </source>
</reference>
<evidence type="ECO:0000256" key="4">
    <source>
        <dbReference type="PIRSR" id="PIRSR006806-1"/>
    </source>
</evidence>
<keyword evidence="3 4" id="KW-0067">ATP-binding</keyword>
<evidence type="ECO:0000313" key="7">
    <source>
        <dbReference type="Proteomes" id="UP000175744"/>
    </source>
</evidence>
<proteinExistence type="inferred from homology"/>
<dbReference type="InterPro" id="IPR024185">
    <property type="entry name" value="FTHF_cligase-like_sf"/>
</dbReference>
<comment type="caution">
    <text evidence="6">The sequence shown here is derived from an EMBL/GenBank/DDBJ whole genome shotgun (WGS) entry which is preliminary data.</text>
</comment>
<dbReference type="EMBL" id="LZFO01000023">
    <property type="protein sequence ID" value="OFI05573.1"/>
    <property type="molecule type" value="Genomic_DNA"/>
</dbReference>
<evidence type="ECO:0000256" key="3">
    <source>
        <dbReference type="ARBA" id="ARBA00022840"/>
    </source>
</evidence>
<feature type="binding site" evidence="4">
    <location>
        <begin position="131"/>
        <end position="139"/>
    </location>
    <ligand>
        <name>ATP</name>
        <dbReference type="ChEBI" id="CHEBI:30616"/>
    </ligand>
</feature>
<sequence length="187" mass="21812">MKSDLRKKIKNIRNNMDITNKMNLDNLIYNRIINSKNYIKSKMIFVYVSLKEEVDTHRLINKALLDGKSVCVPKIISKDEGMEAIKINKFQDLHKSKYDILEPLNFENKVDREYIDLILIPGISFDLKGGRIGYGGGFYDRFLNYNNLHSKNIGLCYEFQIVKKVPMDGFDMGVHGIITESREMYFN</sequence>
<dbReference type="SUPFAM" id="SSF100950">
    <property type="entry name" value="NagB/RpiA/CoA transferase-like"/>
    <property type="match status" value="1"/>
</dbReference>
<dbReference type="GO" id="GO:0005524">
    <property type="term" value="F:ATP binding"/>
    <property type="evidence" value="ECO:0007669"/>
    <property type="project" value="UniProtKB-KW"/>
</dbReference>
<feature type="binding site" evidence="4">
    <location>
        <position position="53"/>
    </location>
    <ligand>
        <name>substrate</name>
    </ligand>
</feature>
<feature type="binding site" evidence="4">
    <location>
        <position position="48"/>
    </location>
    <ligand>
        <name>substrate</name>
    </ligand>
</feature>
<feature type="binding site" evidence="4">
    <location>
        <begin position="2"/>
        <end position="6"/>
    </location>
    <ligand>
        <name>ATP</name>
        <dbReference type="ChEBI" id="CHEBI:30616"/>
    </ligand>
</feature>
<dbReference type="InterPro" id="IPR037171">
    <property type="entry name" value="NagB/RpiA_transferase-like"/>
</dbReference>
<dbReference type="GO" id="GO:0035999">
    <property type="term" value="P:tetrahydrofolate interconversion"/>
    <property type="evidence" value="ECO:0007669"/>
    <property type="project" value="TreeGrafter"/>
</dbReference>
<evidence type="ECO:0000256" key="1">
    <source>
        <dbReference type="ARBA" id="ARBA00010638"/>
    </source>
</evidence>
<dbReference type="PIRSF" id="PIRSF006806">
    <property type="entry name" value="FTHF_cligase"/>
    <property type="match status" value="1"/>
</dbReference>